<dbReference type="AlphaFoldDB" id="A0A7W9EFH0"/>
<accession>A0A7W9EFH0</accession>
<feature type="transmembrane region" description="Helical" evidence="1">
    <location>
        <begin position="12"/>
        <end position="29"/>
    </location>
</feature>
<sequence>MARQGSSFVDRILLPGLAFKACVIGGGYATGRELVEYFLKNGPANGLLAMIVVTIVWSVVCALTFLFAFVMKSYNYQDFFRHILGRFAIVFEILYLASIVLLLAVFGAAAGEIGFSLFGAPRLAGTMAMVAAILAVTYSGQKGVEELFKYVSILLYLVYAIFLVVTLSRFGGEVAGAFALPAPPSNWLFDGLTFSAYNVLAAVLILPVLRHQTRARDAVVSGLLSGPLAMIPAILFFICLLPFYPTVLSQPLPSDYVLQALGSPMLRFAFQTMIFFALLESSVGSVQAFQARISALAERSESRMLGQVRWIFPLVITIGSIFIAEGIGLITLIAKGYRLFGYAIVLVYLIPLFAIALPKLRRLKFKSAEGNGASVVGE</sequence>
<keyword evidence="3" id="KW-1185">Reference proteome</keyword>
<evidence type="ECO:0000313" key="2">
    <source>
        <dbReference type="EMBL" id="MBB5685686.1"/>
    </source>
</evidence>
<keyword evidence="1" id="KW-1133">Transmembrane helix</keyword>
<evidence type="ECO:0000313" key="3">
    <source>
        <dbReference type="Proteomes" id="UP000549617"/>
    </source>
</evidence>
<feature type="transmembrane region" description="Helical" evidence="1">
    <location>
        <begin position="113"/>
        <end position="135"/>
    </location>
</feature>
<feature type="transmembrane region" description="Helical" evidence="1">
    <location>
        <begin position="310"/>
        <end position="333"/>
    </location>
</feature>
<dbReference type="PANTHER" id="PTHR37814:SF1">
    <property type="entry name" value="MEMBRANE PROTEIN"/>
    <property type="match status" value="1"/>
</dbReference>
<feature type="transmembrane region" description="Helical" evidence="1">
    <location>
        <begin position="49"/>
        <end position="71"/>
    </location>
</feature>
<dbReference type="PANTHER" id="PTHR37814">
    <property type="entry name" value="CONSERVED MEMBRANE PROTEIN"/>
    <property type="match status" value="1"/>
</dbReference>
<name>A0A7W9EFH0_9SPHN</name>
<feature type="transmembrane region" description="Helical" evidence="1">
    <location>
        <begin position="187"/>
        <end position="209"/>
    </location>
</feature>
<dbReference type="RefSeq" id="WP_184017207.1">
    <property type="nucleotide sequence ID" value="NZ_JACIJC010000002.1"/>
</dbReference>
<dbReference type="InterPro" id="IPR038728">
    <property type="entry name" value="YkvI-like"/>
</dbReference>
<feature type="transmembrane region" description="Helical" evidence="1">
    <location>
        <begin position="339"/>
        <end position="357"/>
    </location>
</feature>
<dbReference type="Proteomes" id="UP000549617">
    <property type="component" value="Unassembled WGS sequence"/>
</dbReference>
<feature type="transmembrane region" description="Helical" evidence="1">
    <location>
        <begin position="265"/>
        <end position="289"/>
    </location>
</feature>
<reference evidence="2 3" key="1">
    <citation type="submission" date="2020-08" db="EMBL/GenBank/DDBJ databases">
        <title>Genomic Encyclopedia of Type Strains, Phase IV (KMG-IV): sequencing the most valuable type-strain genomes for metagenomic binning, comparative biology and taxonomic classification.</title>
        <authorList>
            <person name="Goeker M."/>
        </authorList>
    </citation>
    <scope>NUCLEOTIDE SEQUENCE [LARGE SCALE GENOMIC DNA]</scope>
    <source>
        <strain evidence="2 3">DSM 25079</strain>
    </source>
</reference>
<comment type="caution">
    <text evidence="2">The sequence shown here is derived from an EMBL/GenBank/DDBJ whole genome shotgun (WGS) entry which is preliminary data.</text>
</comment>
<feature type="transmembrane region" description="Helical" evidence="1">
    <location>
        <begin position="147"/>
        <end position="167"/>
    </location>
</feature>
<keyword evidence="1" id="KW-0472">Membrane</keyword>
<feature type="transmembrane region" description="Helical" evidence="1">
    <location>
        <begin position="83"/>
        <end position="107"/>
    </location>
</feature>
<evidence type="ECO:0000256" key="1">
    <source>
        <dbReference type="SAM" id="Phobius"/>
    </source>
</evidence>
<protein>
    <submittedName>
        <fullName evidence="2">Putative membrane protein YkvI</fullName>
    </submittedName>
</protein>
<dbReference type="EMBL" id="JACIJC010000002">
    <property type="protein sequence ID" value="MBB5685686.1"/>
    <property type="molecule type" value="Genomic_DNA"/>
</dbReference>
<keyword evidence="1" id="KW-0812">Transmembrane</keyword>
<feature type="transmembrane region" description="Helical" evidence="1">
    <location>
        <begin position="221"/>
        <end position="245"/>
    </location>
</feature>
<organism evidence="2 3">
    <name type="scientific">Sphingobium boeckii</name>
    <dbReference type="NCBI Taxonomy" id="1082345"/>
    <lineage>
        <taxon>Bacteria</taxon>
        <taxon>Pseudomonadati</taxon>
        <taxon>Pseudomonadota</taxon>
        <taxon>Alphaproteobacteria</taxon>
        <taxon>Sphingomonadales</taxon>
        <taxon>Sphingomonadaceae</taxon>
        <taxon>Sphingobium</taxon>
    </lineage>
</organism>
<proteinExistence type="predicted"/>
<gene>
    <name evidence="2" type="ORF">FHS49_001694</name>
</gene>